<keyword evidence="7 10" id="KW-0520">NAD</keyword>
<feature type="region of interest" description="Disordered" evidence="12">
    <location>
        <begin position="1"/>
        <end position="35"/>
    </location>
</feature>
<evidence type="ECO:0000256" key="4">
    <source>
        <dbReference type="ARBA" id="ARBA00022695"/>
    </source>
</evidence>
<evidence type="ECO:0000313" key="15">
    <source>
        <dbReference type="EMBL" id="KAI1243708.1"/>
    </source>
</evidence>
<evidence type="ECO:0000256" key="1">
    <source>
        <dbReference type="ARBA" id="ARBA00009558"/>
    </source>
</evidence>
<evidence type="ECO:0000256" key="9">
    <source>
        <dbReference type="ARBA" id="ARBA00047597"/>
    </source>
</evidence>
<dbReference type="GO" id="GO:0106274">
    <property type="term" value="F:NAD+-protein-arginine ADP-ribosyltransferase activity"/>
    <property type="evidence" value="ECO:0007669"/>
    <property type="project" value="UniProtKB-EC"/>
</dbReference>
<dbReference type="PANTHER" id="PTHR10339:SF1">
    <property type="entry name" value="ECTO-ADP-RIBOSYLTRANSFERASE 4"/>
    <property type="match status" value="1"/>
</dbReference>
<dbReference type="GO" id="GO:0046677">
    <property type="term" value="P:response to antibiotic"/>
    <property type="evidence" value="ECO:0007669"/>
    <property type="project" value="UniProtKB-ARBA"/>
</dbReference>
<reference evidence="15" key="3">
    <citation type="submission" date="2022-01" db="EMBL/GenBank/DDBJ databases">
        <authorList>
            <person name="Rubenstein D.R."/>
        </authorList>
    </citation>
    <scope>NUCLEOTIDE SEQUENCE</scope>
    <source>
        <strain evidence="15">SS15</strain>
        <tissue evidence="15">Liver</tissue>
    </source>
</reference>
<feature type="non-terminal residue" evidence="14">
    <location>
        <position position="1"/>
    </location>
</feature>
<protein>
    <recommendedName>
        <fullName evidence="10">NAD(P)(+)--arginine ADP-ribosyltransferase</fullName>
        <ecNumber evidence="10">2.4.2.31</ecNumber>
    </recommendedName>
    <alternativeName>
        <fullName evidence="10">Mono(ADP-ribosyl)transferase</fullName>
    </alternativeName>
</protein>
<dbReference type="AlphaFoldDB" id="A0A835NE61"/>
<accession>A0A835NE61</accession>
<dbReference type="EMBL" id="JADDUC020000001">
    <property type="protein sequence ID" value="KAI1243708.1"/>
    <property type="molecule type" value="Genomic_DNA"/>
</dbReference>
<evidence type="ECO:0000256" key="5">
    <source>
        <dbReference type="ARBA" id="ARBA00022729"/>
    </source>
</evidence>
<gene>
    <name evidence="15" type="ORF">IHE44_0001351</name>
    <name evidence="14" type="ORF">IHE44_010338</name>
</gene>
<evidence type="ECO:0000256" key="11">
    <source>
        <dbReference type="SAM" id="Coils"/>
    </source>
</evidence>
<reference evidence="15 16" key="2">
    <citation type="journal article" date="2021" name="J. Hered.">
        <title>Feather Gene Expression Elucidates the Developmental Basis of Plumage Iridescence in African Starlings.</title>
        <authorList>
            <person name="Rubenstein D.R."/>
            <person name="Corvelo A."/>
            <person name="MacManes M.D."/>
            <person name="Maia R."/>
            <person name="Narzisi G."/>
            <person name="Rousaki A."/>
            <person name="Vandenabeele P."/>
            <person name="Shawkey M.D."/>
            <person name="Solomon J."/>
        </authorList>
    </citation>
    <scope>NUCLEOTIDE SEQUENCE [LARGE SCALE GENOMIC DNA]</scope>
    <source>
        <strain evidence="15">SS15</strain>
    </source>
</reference>
<feature type="coiled-coil region" evidence="11">
    <location>
        <begin position="148"/>
        <end position="175"/>
    </location>
</feature>
<dbReference type="GO" id="GO:0005615">
    <property type="term" value="C:extracellular space"/>
    <property type="evidence" value="ECO:0007669"/>
    <property type="project" value="UniProtKB-ARBA"/>
</dbReference>
<keyword evidence="16" id="KW-1185">Reference proteome</keyword>
<evidence type="ECO:0000313" key="16">
    <source>
        <dbReference type="Proteomes" id="UP000618051"/>
    </source>
</evidence>
<dbReference type="PROSITE" id="PS51996">
    <property type="entry name" value="TR_MART"/>
    <property type="match status" value="1"/>
</dbReference>
<comment type="catalytic activity">
    <reaction evidence="9 10">
        <text>L-arginyl-[protein] + NAD(+) = N(omega)-(ADP-D-ribosyl)-L-arginyl-[protein] + nicotinamide + H(+)</text>
        <dbReference type="Rhea" id="RHEA:19149"/>
        <dbReference type="Rhea" id="RHEA-COMP:10532"/>
        <dbReference type="Rhea" id="RHEA-COMP:15087"/>
        <dbReference type="ChEBI" id="CHEBI:15378"/>
        <dbReference type="ChEBI" id="CHEBI:17154"/>
        <dbReference type="ChEBI" id="CHEBI:29965"/>
        <dbReference type="ChEBI" id="CHEBI:57540"/>
        <dbReference type="ChEBI" id="CHEBI:142554"/>
        <dbReference type="EC" id="2.4.2.31"/>
    </reaction>
</comment>
<evidence type="ECO:0000256" key="10">
    <source>
        <dbReference type="RuleBase" id="RU361228"/>
    </source>
</evidence>
<dbReference type="EMBL" id="JADDUC010000432">
    <property type="protein sequence ID" value="KAG0113498.1"/>
    <property type="molecule type" value="Genomic_DNA"/>
</dbReference>
<dbReference type="GO" id="GO:0003950">
    <property type="term" value="F:NAD+ poly-ADP-ribosyltransferase activity"/>
    <property type="evidence" value="ECO:0007669"/>
    <property type="project" value="UniProtKB-ARBA"/>
</dbReference>
<organism evidence="14">
    <name type="scientific">Lamprotornis superbus</name>
    <dbReference type="NCBI Taxonomy" id="245042"/>
    <lineage>
        <taxon>Eukaryota</taxon>
        <taxon>Metazoa</taxon>
        <taxon>Chordata</taxon>
        <taxon>Craniata</taxon>
        <taxon>Vertebrata</taxon>
        <taxon>Euteleostomi</taxon>
        <taxon>Archelosauria</taxon>
        <taxon>Archosauria</taxon>
        <taxon>Dinosauria</taxon>
        <taxon>Saurischia</taxon>
        <taxon>Theropoda</taxon>
        <taxon>Coelurosauria</taxon>
        <taxon>Aves</taxon>
        <taxon>Neognathae</taxon>
        <taxon>Neoaves</taxon>
        <taxon>Telluraves</taxon>
        <taxon>Australaves</taxon>
        <taxon>Passeriformes</taxon>
        <taxon>Sturnidae</taxon>
        <taxon>Lamprotornis</taxon>
    </lineage>
</organism>
<keyword evidence="4" id="KW-0548">Nucleotidyltransferase</keyword>
<dbReference type="InterPro" id="IPR032777">
    <property type="entry name" value="DUF4515"/>
</dbReference>
<evidence type="ECO:0000259" key="13">
    <source>
        <dbReference type="Pfam" id="PF14988"/>
    </source>
</evidence>
<evidence type="ECO:0000256" key="3">
    <source>
        <dbReference type="ARBA" id="ARBA00022679"/>
    </source>
</evidence>
<dbReference type="Proteomes" id="UP000618051">
    <property type="component" value="Unassembled WGS sequence"/>
</dbReference>
<feature type="domain" description="DUF4515" evidence="13">
    <location>
        <begin position="85"/>
        <end position="267"/>
    </location>
</feature>
<keyword evidence="8" id="KW-1015">Disulfide bond</keyword>
<keyword evidence="11" id="KW-0175">Coiled coil</keyword>
<keyword evidence="6 10" id="KW-0521">NADP</keyword>
<proteinExistence type="inferred from homology"/>
<dbReference type="InterPro" id="IPR000768">
    <property type="entry name" value="ART"/>
</dbReference>
<evidence type="ECO:0000256" key="2">
    <source>
        <dbReference type="ARBA" id="ARBA00022676"/>
    </source>
</evidence>
<dbReference type="GO" id="GO:0044194">
    <property type="term" value="C:cytolytic granule"/>
    <property type="evidence" value="ECO:0007669"/>
    <property type="project" value="UniProtKB-ARBA"/>
</dbReference>
<name>A0A835NE61_9PASS</name>
<comment type="caution">
    <text evidence="14">The sequence shown here is derived from an EMBL/GenBank/DDBJ whole genome shotgun (WGS) entry which is preliminary data.</text>
</comment>
<dbReference type="Gene3D" id="3.90.176.10">
    <property type="entry name" value="Toxin ADP-ribosyltransferase, Chain A, domain 1"/>
    <property type="match status" value="1"/>
</dbReference>
<evidence type="ECO:0000256" key="7">
    <source>
        <dbReference type="ARBA" id="ARBA00023027"/>
    </source>
</evidence>
<evidence type="ECO:0000256" key="6">
    <source>
        <dbReference type="ARBA" id="ARBA00022857"/>
    </source>
</evidence>
<evidence type="ECO:0000313" key="14">
    <source>
        <dbReference type="EMBL" id="KAG0113498.1"/>
    </source>
</evidence>
<evidence type="ECO:0000256" key="12">
    <source>
        <dbReference type="SAM" id="MobiDB-lite"/>
    </source>
</evidence>
<dbReference type="PANTHER" id="PTHR10339">
    <property type="entry name" value="ADP-RIBOSYLTRANSFERASE"/>
    <property type="match status" value="1"/>
</dbReference>
<sequence length="592" mass="66983">MAGFDWDMASKKAKSKDAEAPEETSDTEDPVRERKLHLQEECRTLTQHLDTYLGRAQQLLHANKRLEKEAQGTEEQSQSYLSCAAKLSQDPPGMVITLSHQNCRHLAQIQAQKDELVPQYAGKEQQVRRALEDTEAEASLLDTELAELQPYEQQKVQAEQKVKALERELRVTRIRCAEQSHGARSRFLHDKARCEQELQLRMQELTWGAEEVALQALIQHVQQVKAENRLLRRELQGLLQHCQLLRDTKTQRLDQQEQLLRELQCAQRAALLPAARRPRQGPPAPLAPKRLACPLCSLWPLPSMALLALTLALLAMPVATTSYEVVALDMAPHSFDDQYRGCGPNMTDELPALKSTEFQKNSLFAQVWPKAVAMWQSQKSPLSPLSSSAQAIAIMAYTMNDLYKDFNSNVSVAGSSPWQYRDKFHFKTLHFLLTDALATLRDNQKGQKCRCVVRGVKDKLFKAELGATIRFGRFTSASLCKDVARGFGTTTMFQVQTCHGAYIKEFSVLPHEEEVLIPPFEKFNVTKVIPKGDRVEIHLNSTGTYSKYNCEWLRDWEWEFCPAPVLLFAALTSNEQERISPAQSTPARGTGT</sequence>
<dbReference type="InterPro" id="IPR050999">
    <property type="entry name" value="ADP-ribosyltransferase_ARG"/>
</dbReference>
<evidence type="ECO:0000256" key="8">
    <source>
        <dbReference type="ARBA" id="ARBA00023157"/>
    </source>
</evidence>
<dbReference type="FunFam" id="3.90.176.10:FF:000001">
    <property type="entry name" value="NAD(P)(+)--arginine ADP-ribosyltransferase"/>
    <property type="match status" value="1"/>
</dbReference>
<dbReference type="EC" id="2.4.2.31" evidence="10"/>
<dbReference type="Pfam" id="PF01129">
    <property type="entry name" value="ART"/>
    <property type="match status" value="1"/>
</dbReference>
<dbReference type="SUPFAM" id="SSF56399">
    <property type="entry name" value="ADP-ribosylation"/>
    <property type="match status" value="1"/>
</dbReference>
<dbReference type="PROSITE" id="PS01291">
    <property type="entry name" value="ART"/>
    <property type="match status" value="1"/>
</dbReference>
<keyword evidence="2 10" id="KW-0328">Glycosyltransferase</keyword>
<keyword evidence="3 10" id="KW-0808">Transferase</keyword>
<keyword evidence="5" id="KW-0732">Signal</keyword>
<dbReference type="GO" id="GO:0016779">
    <property type="term" value="F:nucleotidyltransferase activity"/>
    <property type="evidence" value="ECO:0007669"/>
    <property type="project" value="UniProtKB-KW"/>
</dbReference>
<comment type="similarity">
    <text evidence="1 10">Belongs to the Arg-specific ADP-ribosyltransferase family.</text>
</comment>
<dbReference type="PRINTS" id="PR00970">
    <property type="entry name" value="RIBTRNSFRASE"/>
</dbReference>
<reference evidence="14" key="1">
    <citation type="submission" date="2020-10" db="EMBL/GenBank/DDBJ databases">
        <title>Feather gene expression reveals the developmental basis of iridescence in African starlings.</title>
        <authorList>
            <person name="Rubenstein D.R."/>
        </authorList>
    </citation>
    <scope>NUCLEOTIDE SEQUENCE</scope>
    <source>
        <strain evidence="14">SS15</strain>
        <tissue evidence="14">Liver</tissue>
    </source>
</reference>
<dbReference type="Pfam" id="PF14988">
    <property type="entry name" value="DUF4515"/>
    <property type="match status" value="1"/>
</dbReference>
<dbReference type="OrthoDB" id="2129492at2759"/>
<feature type="coiled-coil region" evidence="11">
    <location>
        <begin position="49"/>
        <end position="76"/>
    </location>
</feature>
<feature type="coiled-coil region" evidence="11">
    <location>
        <begin position="214"/>
        <end position="266"/>
    </location>
</feature>